<dbReference type="Proteomes" id="UP001199319">
    <property type="component" value="Unassembled WGS sequence"/>
</dbReference>
<gene>
    <name evidence="3" type="ORF">LKD37_08300</name>
</gene>
<evidence type="ECO:0000259" key="2">
    <source>
        <dbReference type="SMART" id="SM00909"/>
    </source>
</evidence>
<dbReference type="AlphaFoldDB" id="A0AAE3DD19"/>
<feature type="signal peptide" evidence="1">
    <location>
        <begin position="1"/>
        <end position="22"/>
    </location>
</feature>
<evidence type="ECO:0000256" key="1">
    <source>
        <dbReference type="SAM" id="SignalP"/>
    </source>
</evidence>
<feature type="domain" description="GerMN" evidence="2">
    <location>
        <begin position="63"/>
        <end position="148"/>
    </location>
</feature>
<name>A0AAE3DD19_9FIRM</name>
<proteinExistence type="predicted"/>
<reference evidence="3" key="1">
    <citation type="submission" date="2021-10" db="EMBL/GenBank/DDBJ databases">
        <title>Anaerobic single-cell dispensing facilitates the cultivation of human gut bacteria.</title>
        <authorList>
            <person name="Afrizal A."/>
        </authorList>
    </citation>
    <scope>NUCLEOTIDE SEQUENCE</scope>
    <source>
        <strain evidence="3">CLA-AA-H272</strain>
    </source>
</reference>
<feature type="chain" id="PRO_5042217730" evidence="1">
    <location>
        <begin position="23"/>
        <end position="298"/>
    </location>
</feature>
<dbReference type="PROSITE" id="PS51257">
    <property type="entry name" value="PROKAR_LIPOPROTEIN"/>
    <property type="match status" value="1"/>
</dbReference>
<keyword evidence="1" id="KW-0732">Signal</keyword>
<dbReference type="InterPro" id="IPR019606">
    <property type="entry name" value="GerMN"/>
</dbReference>
<accession>A0AAE3DD19</accession>
<organism evidence="3 4">
    <name type="scientific">Brotocaccenecus cirricatena</name>
    <dbReference type="NCBI Taxonomy" id="3064195"/>
    <lineage>
        <taxon>Bacteria</taxon>
        <taxon>Bacillati</taxon>
        <taxon>Bacillota</taxon>
        <taxon>Clostridia</taxon>
        <taxon>Eubacteriales</taxon>
        <taxon>Oscillospiraceae</taxon>
        <taxon>Brotocaccenecus</taxon>
    </lineage>
</organism>
<dbReference type="EMBL" id="JAJEPW010000020">
    <property type="protein sequence ID" value="MCC2129513.1"/>
    <property type="molecule type" value="Genomic_DNA"/>
</dbReference>
<dbReference type="SMART" id="SM00909">
    <property type="entry name" value="Germane"/>
    <property type="match status" value="2"/>
</dbReference>
<protein>
    <submittedName>
        <fullName evidence="3">GerMN domain-containing protein</fullName>
    </submittedName>
</protein>
<evidence type="ECO:0000313" key="4">
    <source>
        <dbReference type="Proteomes" id="UP001199319"/>
    </source>
</evidence>
<comment type="caution">
    <text evidence="3">The sequence shown here is derived from an EMBL/GenBank/DDBJ whole genome shotgun (WGS) entry which is preliminary data.</text>
</comment>
<sequence>MKKRIFLLLLCLALLLTGCAASRRTPKQTFRIYGLSGAPGGDAISAVDVDWSERKSLTVDQQAQAALEQLLGACTEPGYRTPIPQGVTLRSCQLTGGMALVDFSQGYEQLSGIDLTIADYCVTLTLSQLPGISVVRITVEGQDLAYRTHSLLQSREVLMTSEDDVTRTLGVRLFFPAWESGLLTSESRTLTLHEGDSAVEAIMSALMEGPQTESLSPLLPEGFQMLTVRVESGTCYLNLPRSDVSLLPEGLEAQQLLVRGLVNSLCSANGVDRVQLLLDGQVAASFGQVDISGPLYRE</sequence>
<feature type="domain" description="GerMN" evidence="2">
    <location>
        <begin position="199"/>
        <end position="287"/>
    </location>
</feature>
<keyword evidence="4" id="KW-1185">Reference proteome</keyword>
<evidence type="ECO:0000313" key="3">
    <source>
        <dbReference type="EMBL" id="MCC2129513.1"/>
    </source>
</evidence>
<dbReference type="Pfam" id="PF10646">
    <property type="entry name" value="Germane"/>
    <property type="match status" value="2"/>
</dbReference>
<dbReference type="RefSeq" id="WP_302928792.1">
    <property type="nucleotide sequence ID" value="NZ_JAJEPW010000020.1"/>
</dbReference>